<accession>E0E290</accession>
<dbReference type="OrthoDB" id="9798098at2"/>
<dbReference type="eggNOG" id="COG4624">
    <property type="taxonomic scope" value="Bacteria"/>
</dbReference>
<dbReference type="SUPFAM" id="SSF54862">
    <property type="entry name" value="4Fe-4S ferredoxins"/>
    <property type="match status" value="1"/>
</dbReference>
<proteinExistence type="predicted"/>
<comment type="caution">
    <text evidence="5">The sequence shown here is derived from an EMBL/GenBank/DDBJ whole genome shotgun (WGS) entry which is preliminary data.</text>
</comment>
<sequence>MSLKGIFTAIAKVRRDVFTEVARFAYEDSPNYNTLEEIPYKIVPGEIASHRESIFLERAIVGERIRLAMGLPLRRISEHAPIPAGIDEKSLTNTIYKPPFVNIIKFACNSCPDNVYKTTDICRGCLARPCVEVCPKKAVSMVNGKSFIDQDLCIKCGRCKAVCPYDAIAKLERPCARACGMDAIESDKYGRASIDYDKCVSCGVCISSCPFGAIADKSQIFQLINEIKSGSRVIAEIAPAFAGQFGPKVTPEKLKAALLELGFFDVVEVAIGADLCTIEEAEDYMKNVPEKLDFMATSCCPSWSVMAKKLFPEFADNISMAMTPMVFTARFIKQRYKDSKVVFIGPCVSKKLEATRKTVKSHVDYVLTFEEVMGMFEAKNIVLEEMEPADNMSFGTGAGRGFAVSGGVANAVVDVVKKIDPNREIPIDQADGLKECRNMLMLAKAGKRNGYLLEGMACPGGCVAGTGTIQPVNKSTATVNNYKKKAEKQVANESKYAEMLSKLDESWFDEWELEVE</sequence>
<dbReference type="PANTHER" id="PTHR11615">
    <property type="entry name" value="NITRATE, FORMATE, IRON DEHYDROGENASE"/>
    <property type="match status" value="1"/>
</dbReference>
<dbReference type="Gene3D" id="3.40.50.1780">
    <property type="match status" value="2"/>
</dbReference>
<keyword evidence="1" id="KW-0479">Metal-binding</keyword>
<dbReference type="eggNOG" id="COG1142">
    <property type="taxonomic scope" value="Bacteria"/>
</dbReference>
<evidence type="ECO:0000313" key="5">
    <source>
        <dbReference type="EMBL" id="EFM65018.1"/>
    </source>
</evidence>
<dbReference type="GeneID" id="84800337"/>
<evidence type="ECO:0000256" key="2">
    <source>
        <dbReference type="ARBA" id="ARBA00023004"/>
    </source>
</evidence>
<dbReference type="PROSITE" id="PS51379">
    <property type="entry name" value="4FE4S_FER_2"/>
    <property type="match status" value="3"/>
</dbReference>
<dbReference type="Pfam" id="PF02906">
    <property type="entry name" value="Fe_hyd_lg_C"/>
    <property type="match status" value="1"/>
</dbReference>
<evidence type="ECO:0000256" key="1">
    <source>
        <dbReference type="ARBA" id="ARBA00022723"/>
    </source>
</evidence>
<dbReference type="Gene3D" id="3.40.950.10">
    <property type="entry name" value="Fe-only Hydrogenase (Larger Subunit), Chain L, domain 3"/>
    <property type="match status" value="2"/>
</dbReference>
<protein>
    <submittedName>
        <fullName evidence="5">4Fe-4S binding domain protein</fullName>
    </submittedName>
</protein>
<keyword evidence="2" id="KW-0408">Iron</keyword>
<dbReference type="GO" id="GO:0051536">
    <property type="term" value="F:iron-sulfur cluster binding"/>
    <property type="evidence" value="ECO:0007669"/>
    <property type="project" value="UniProtKB-KW"/>
</dbReference>
<evidence type="ECO:0000256" key="3">
    <source>
        <dbReference type="ARBA" id="ARBA00023014"/>
    </source>
</evidence>
<dbReference type="InterPro" id="IPR017896">
    <property type="entry name" value="4Fe4S_Fe-S-bd"/>
</dbReference>
<dbReference type="InterPro" id="IPR027631">
    <property type="entry name" value="Mono_FeFe_hydrog"/>
</dbReference>
<dbReference type="InterPro" id="IPR009016">
    <property type="entry name" value="Fe_hydrogenase"/>
</dbReference>
<evidence type="ECO:0000313" key="6">
    <source>
        <dbReference type="Proteomes" id="UP000003244"/>
    </source>
</evidence>
<dbReference type="GO" id="GO:0046872">
    <property type="term" value="F:metal ion binding"/>
    <property type="evidence" value="ECO:0007669"/>
    <property type="project" value="UniProtKB-KW"/>
</dbReference>
<organism evidence="5 6">
    <name type="scientific">Peptostreptococcus stomatis DSM 17678</name>
    <dbReference type="NCBI Taxonomy" id="596315"/>
    <lineage>
        <taxon>Bacteria</taxon>
        <taxon>Bacillati</taxon>
        <taxon>Bacillota</taxon>
        <taxon>Clostridia</taxon>
        <taxon>Peptostreptococcales</taxon>
        <taxon>Peptostreptococcaceae</taxon>
        <taxon>Peptostreptococcus</taxon>
    </lineage>
</organism>
<reference evidence="5 6" key="1">
    <citation type="submission" date="2010-08" db="EMBL/GenBank/DDBJ databases">
        <authorList>
            <person name="Harkins D.M."/>
            <person name="Madupu R."/>
            <person name="Durkin A.S."/>
            <person name="Torralba M."/>
            <person name="Methe B."/>
            <person name="Sutton G.G."/>
            <person name="Nelson K.E."/>
        </authorList>
    </citation>
    <scope>NUCLEOTIDE SEQUENCE [LARGE SCALE GENOMIC DNA]</scope>
    <source>
        <strain evidence="5 6">DSM 17678</strain>
    </source>
</reference>
<dbReference type="STRING" id="596315.HMPREF0634_1421"/>
<dbReference type="InterPro" id="IPR017900">
    <property type="entry name" value="4Fe4S_Fe_S_CS"/>
</dbReference>
<name>E0E290_9FIRM</name>
<feature type="domain" description="4Fe-4S ferredoxin-type" evidence="4">
    <location>
        <begin position="113"/>
        <end position="143"/>
    </location>
</feature>
<keyword evidence="3" id="KW-0411">Iron-sulfur</keyword>
<dbReference type="Proteomes" id="UP000003244">
    <property type="component" value="Unassembled WGS sequence"/>
</dbReference>
<dbReference type="AlphaFoldDB" id="E0E290"/>
<dbReference type="PROSITE" id="PS00198">
    <property type="entry name" value="4FE4S_FER_1"/>
    <property type="match status" value="1"/>
</dbReference>
<dbReference type="EMBL" id="ADGQ01000032">
    <property type="protein sequence ID" value="EFM65018.1"/>
    <property type="molecule type" value="Genomic_DNA"/>
</dbReference>
<dbReference type="NCBIfam" id="TIGR04105">
    <property type="entry name" value="FeFe_hydrog_B1"/>
    <property type="match status" value="1"/>
</dbReference>
<dbReference type="Pfam" id="PF00037">
    <property type="entry name" value="Fer4"/>
    <property type="match status" value="1"/>
</dbReference>
<dbReference type="InterPro" id="IPR057431">
    <property type="entry name" value="LdpA_Fe-S-bd"/>
</dbReference>
<feature type="domain" description="4Fe-4S ferredoxin-type" evidence="4">
    <location>
        <begin position="144"/>
        <end position="174"/>
    </location>
</feature>
<dbReference type="CDD" id="cd10549">
    <property type="entry name" value="MtMvhB_like"/>
    <property type="match status" value="1"/>
</dbReference>
<dbReference type="InterPro" id="IPR004108">
    <property type="entry name" value="Fe_hydrogenase_lsu_C"/>
</dbReference>
<feature type="domain" description="4Fe-4S ferredoxin-type" evidence="4">
    <location>
        <begin position="190"/>
        <end position="219"/>
    </location>
</feature>
<keyword evidence="6" id="KW-1185">Reference proteome</keyword>
<gene>
    <name evidence="5" type="ORF">HMPREF0634_1421</name>
</gene>
<dbReference type="Gene3D" id="3.30.70.20">
    <property type="match status" value="2"/>
</dbReference>
<evidence type="ECO:0000259" key="4">
    <source>
        <dbReference type="PROSITE" id="PS51379"/>
    </source>
</evidence>
<dbReference type="Pfam" id="PF25160">
    <property type="entry name" value="LdpA_Fe-S-bd"/>
    <property type="match status" value="1"/>
</dbReference>
<dbReference type="InterPro" id="IPR050340">
    <property type="entry name" value="Cytosolic_Fe-S_CAF"/>
</dbReference>
<dbReference type="SUPFAM" id="SSF53920">
    <property type="entry name" value="Fe-only hydrogenase"/>
    <property type="match status" value="1"/>
</dbReference>
<dbReference type="RefSeq" id="WP_007788878.1">
    <property type="nucleotide sequence ID" value="NZ_ADGQ01000032.1"/>
</dbReference>